<accession>A0ABT1WGK0</accession>
<keyword evidence="1" id="KW-1133">Transmembrane helix</keyword>
<dbReference type="Pfam" id="PF16697">
    <property type="entry name" value="Yop-YscD_cpl"/>
    <property type="match status" value="1"/>
</dbReference>
<name>A0ABT1WGK0_9BURK</name>
<evidence type="ECO:0000256" key="1">
    <source>
        <dbReference type="SAM" id="Phobius"/>
    </source>
</evidence>
<organism evidence="3 4">
    <name type="scientific">Limnobacter humi</name>
    <dbReference type="NCBI Taxonomy" id="1778671"/>
    <lineage>
        <taxon>Bacteria</taxon>
        <taxon>Pseudomonadati</taxon>
        <taxon>Pseudomonadota</taxon>
        <taxon>Betaproteobacteria</taxon>
        <taxon>Burkholderiales</taxon>
        <taxon>Burkholderiaceae</taxon>
        <taxon>Limnobacter</taxon>
    </lineage>
</organism>
<keyword evidence="4" id="KW-1185">Reference proteome</keyword>
<comment type="caution">
    <text evidence="3">The sequence shown here is derived from an EMBL/GenBank/DDBJ whole genome shotgun (WGS) entry which is preliminary data.</text>
</comment>
<keyword evidence="1" id="KW-0472">Membrane</keyword>
<proteinExistence type="predicted"/>
<dbReference type="InterPro" id="IPR032030">
    <property type="entry name" value="YscD_cytoplasmic_dom"/>
</dbReference>
<sequence>MNIKVHIESGLHQGAEHLIHGNCLKIGSSEHADVFISDSGVPDEVLILEKQAEHWKVTYLDDDSCLKADNQKLLEVDDLVPGRLYFEHPSLRMSLVLETNNNELQGSDEFLNLLHQEKGQKKSDLNDGGRKKNIYVMASIAIGLAITVFFMASSFVSARNLSKAELAEYQRMDMKNQLGVDQLPDNGPPVISGVMSVQEPSTRVIQSINEVLQDTQRKLNKAELFESTIQGNQLTIEARLSRRQIQILEKSIAQLSSDFGDRLQIKATVSLNTEQQIVDEIEVRQVVMGNMPFVILNDGTTLFAGSSYHGLTLSSINFDKLEFKGEQMYVSLI</sequence>
<feature type="domain" description="YscD cytoplasmic" evidence="2">
    <location>
        <begin position="9"/>
        <end position="73"/>
    </location>
</feature>
<evidence type="ECO:0000313" key="4">
    <source>
        <dbReference type="Proteomes" id="UP001204142"/>
    </source>
</evidence>
<dbReference type="RefSeq" id="WP_256763234.1">
    <property type="nucleotide sequence ID" value="NZ_JANIGO010000001.1"/>
</dbReference>
<evidence type="ECO:0000313" key="3">
    <source>
        <dbReference type="EMBL" id="MCQ8895554.1"/>
    </source>
</evidence>
<gene>
    <name evidence="3" type="ORF">NQT62_03745</name>
</gene>
<keyword evidence="1" id="KW-0812">Transmembrane</keyword>
<reference evidence="3 4" key="1">
    <citation type="submission" date="2022-07" db="EMBL/GenBank/DDBJ databases">
        <authorList>
            <person name="Xamxidin M."/>
            <person name="Wu M."/>
        </authorList>
    </citation>
    <scope>NUCLEOTIDE SEQUENCE [LARGE SCALE GENOMIC DNA]</scope>
    <source>
        <strain evidence="3 4">NBRC 111650</strain>
    </source>
</reference>
<evidence type="ECO:0000259" key="2">
    <source>
        <dbReference type="Pfam" id="PF16697"/>
    </source>
</evidence>
<feature type="transmembrane region" description="Helical" evidence="1">
    <location>
        <begin position="134"/>
        <end position="156"/>
    </location>
</feature>
<dbReference type="Proteomes" id="UP001204142">
    <property type="component" value="Unassembled WGS sequence"/>
</dbReference>
<dbReference type="EMBL" id="JANIGO010000001">
    <property type="protein sequence ID" value="MCQ8895554.1"/>
    <property type="molecule type" value="Genomic_DNA"/>
</dbReference>
<protein>
    <submittedName>
        <fullName evidence="3">FHA domain-containing protein</fullName>
    </submittedName>
</protein>